<evidence type="ECO:0000313" key="3">
    <source>
        <dbReference type="Proteomes" id="UP001567538"/>
    </source>
</evidence>
<organism evidence="2 3">
    <name type="scientific">Salvia divinorum</name>
    <name type="common">Maria pastora</name>
    <name type="synonym">Diviner's sage</name>
    <dbReference type="NCBI Taxonomy" id="28513"/>
    <lineage>
        <taxon>Eukaryota</taxon>
        <taxon>Viridiplantae</taxon>
        <taxon>Streptophyta</taxon>
        <taxon>Embryophyta</taxon>
        <taxon>Tracheophyta</taxon>
        <taxon>Spermatophyta</taxon>
        <taxon>Magnoliopsida</taxon>
        <taxon>eudicotyledons</taxon>
        <taxon>Gunneridae</taxon>
        <taxon>Pentapetalae</taxon>
        <taxon>asterids</taxon>
        <taxon>lamiids</taxon>
        <taxon>Lamiales</taxon>
        <taxon>Lamiaceae</taxon>
        <taxon>Nepetoideae</taxon>
        <taxon>Mentheae</taxon>
        <taxon>Salviinae</taxon>
        <taxon>Salvia</taxon>
        <taxon>Salvia subgen. Calosphace</taxon>
    </lineage>
</organism>
<dbReference type="Proteomes" id="UP001567538">
    <property type="component" value="Unassembled WGS sequence"/>
</dbReference>
<dbReference type="AlphaFoldDB" id="A0ABD1FTL2"/>
<keyword evidence="3" id="KW-1185">Reference proteome</keyword>
<feature type="region of interest" description="Disordered" evidence="1">
    <location>
        <begin position="21"/>
        <end position="98"/>
    </location>
</feature>
<reference evidence="2 3" key="1">
    <citation type="submission" date="2024-06" db="EMBL/GenBank/DDBJ databases">
        <title>A chromosome level genome sequence of Diviner's sage (Salvia divinorum).</title>
        <authorList>
            <person name="Ford S.A."/>
            <person name="Ro D.-K."/>
            <person name="Ness R.W."/>
            <person name="Phillips M.A."/>
        </authorList>
    </citation>
    <scope>NUCLEOTIDE SEQUENCE [LARGE SCALE GENOMIC DNA]</scope>
    <source>
        <strain evidence="2">SAF-2024a</strain>
        <tissue evidence="2">Leaf</tissue>
    </source>
</reference>
<comment type="caution">
    <text evidence="2">The sequence shown here is derived from an EMBL/GenBank/DDBJ whole genome shotgun (WGS) entry which is preliminary data.</text>
</comment>
<feature type="compositionally biased region" description="Basic and acidic residues" evidence="1">
    <location>
        <begin position="79"/>
        <end position="98"/>
    </location>
</feature>
<evidence type="ECO:0000313" key="2">
    <source>
        <dbReference type="EMBL" id="KAL1534063.1"/>
    </source>
</evidence>
<gene>
    <name evidence="2" type="ORF">AAHA92_31465</name>
</gene>
<protein>
    <submittedName>
        <fullName evidence="2">Uncharacterized protein</fullName>
    </submittedName>
</protein>
<evidence type="ECO:0000256" key="1">
    <source>
        <dbReference type="SAM" id="MobiDB-lite"/>
    </source>
</evidence>
<proteinExistence type="predicted"/>
<feature type="compositionally biased region" description="Basic and acidic residues" evidence="1">
    <location>
        <begin position="38"/>
        <end position="52"/>
    </location>
</feature>
<accession>A0ABD1FTL2</accession>
<sequence length="98" mass="10326">MPRNQCVASFGQQAFAASFKAEGLPNEQTAKKALQRSRPGDRDELGQSRAESDNGGGEALVYGCVDRADGGSTDNSGGDLRRVRPLGGDRDASGLNRE</sequence>
<dbReference type="EMBL" id="JBEAFC010000013">
    <property type="protein sequence ID" value="KAL1534063.1"/>
    <property type="molecule type" value="Genomic_DNA"/>
</dbReference>
<name>A0ABD1FTL2_SALDI</name>